<evidence type="ECO:0000313" key="2">
    <source>
        <dbReference type="Proteomes" id="UP001604336"/>
    </source>
</evidence>
<comment type="caution">
    <text evidence="1">The sequence shown here is derived from an EMBL/GenBank/DDBJ whole genome shotgun (WGS) entry which is preliminary data.</text>
</comment>
<dbReference type="EMBL" id="JBFOLK010000014">
    <property type="protein sequence ID" value="KAL2462293.1"/>
    <property type="molecule type" value="Genomic_DNA"/>
</dbReference>
<protein>
    <submittedName>
        <fullName evidence="1">Pentatricopeptide repeat-containing protein</fullName>
    </submittedName>
</protein>
<dbReference type="InterPro" id="IPR011990">
    <property type="entry name" value="TPR-like_helical_dom_sf"/>
</dbReference>
<organism evidence="1 2">
    <name type="scientific">Abeliophyllum distichum</name>
    <dbReference type="NCBI Taxonomy" id="126358"/>
    <lineage>
        <taxon>Eukaryota</taxon>
        <taxon>Viridiplantae</taxon>
        <taxon>Streptophyta</taxon>
        <taxon>Embryophyta</taxon>
        <taxon>Tracheophyta</taxon>
        <taxon>Spermatophyta</taxon>
        <taxon>Magnoliopsida</taxon>
        <taxon>eudicotyledons</taxon>
        <taxon>Gunneridae</taxon>
        <taxon>Pentapetalae</taxon>
        <taxon>asterids</taxon>
        <taxon>lamiids</taxon>
        <taxon>Lamiales</taxon>
        <taxon>Oleaceae</taxon>
        <taxon>Forsythieae</taxon>
        <taxon>Abeliophyllum</taxon>
    </lineage>
</organism>
<proteinExistence type="predicted"/>
<name>A0ABD1PFY3_9LAMI</name>
<reference evidence="2" key="1">
    <citation type="submission" date="2024-07" db="EMBL/GenBank/DDBJ databases">
        <title>Two chromosome-level genome assemblies of Korean endemic species Abeliophyllum distichum and Forsythia ovata (Oleaceae).</title>
        <authorList>
            <person name="Jang H."/>
        </authorList>
    </citation>
    <scope>NUCLEOTIDE SEQUENCE [LARGE SCALE GENOMIC DNA]</scope>
</reference>
<sequence length="135" mass="15025">MATAKRKLFSLLPLTQTAIFIPKSHSTIPSSQPIYSKPDDKMLFHILESCKLFPNFRTAVAVHNKIIKHGYGMYPSLLSLLVLVYVSCEQINLARQLLGETCSLDCDVVAANMVITSFMKIGEIDIAKKLFSCTT</sequence>
<keyword evidence="2" id="KW-1185">Reference proteome</keyword>
<dbReference type="AlphaFoldDB" id="A0ABD1PFY3"/>
<evidence type="ECO:0000313" key="1">
    <source>
        <dbReference type="EMBL" id="KAL2462293.1"/>
    </source>
</evidence>
<gene>
    <name evidence="1" type="ORF">Adt_45713</name>
</gene>
<dbReference type="Proteomes" id="UP001604336">
    <property type="component" value="Unassembled WGS sequence"/>
</dbReference>
<dbReference type="Gene3D" id="1.25.40.10">
    <property type="entry name" value="Tetratricopeptide repeat domain"/>
    <property type="match status" value="1"/>
</dbReference>
<accession>A0ABD1PFY3</accession>